<reference evidence="1 2" key="1">
    <citation type="submission" date="2017-08" db="EMBL/GenBank/DDBJ databases">
        <title>Mesorhizobium wenxinae sp. nov., a novel rhizobial species isolated from root nodules of chickpea (Cicer arietinum L.).</title>
        <authorList>
            <person name="Zhang J."/>
        </authorList>
    </citation>
    <scope>NUCLEOTIDE SEQUENCE [LARGE SCALE GENOMIC DNA]</scope>
    <source>
        <strain evidence="1 2">SDW018</strain>
    </source>
</reference>
<dbReference type="AlphaFoldDB" id="A0A271LPD2"/>
<organism evidence="1 2">
    <name type="scientific">Mesorhizobium temperatum</name>
    <dbReference type="NCBI Taxonomy" id="241416"/>
    <lineage>
        <taxon>Bacteria</taxon>
        <taxon>Pseudomonadati</taxon>
        <taxon>Pseudomonadota</taxon>
        <taxon>Alphaproteobacteria</taxon>
        <taxon>Hyphomicrobiales</taxon>
        <taxon>Phyllobacteriaceae</taxon>
        <taxon>Mesorhizobium</taxon>
    </lineage>
</organism>
<evidence type="ECO:0000313" key="2">
    <source>
        <dbReference type="Proteomes" id="UP000216442"/>
    </source>
</evidence>
<sequence length="69" mass="8135">MHIIIALPAGVEPMALRIKLPGGTLKMKVYRELRVRERERRVPVMKIGSLYFIWWSNSQPHDKPQDSRH</sequence>
<keyword evidence="2" id="KW-1185">Reference proteome</keyword>
<protein>
    <submittedName>
        <fullName evidence="1">Uncharacterized protein</fullName>
    </submittedName>
</protein>
<proteinExistence type="predicted"/>
<name>A0A271LPD2_9HYPH</name>
<dbReference type="Proteomes" id="UP000216442">
    <property type="component" value="Unassembled WGS sequence"/>
</dbReference>
<gene>
    <name evidence="1" type="ORF">CIT26_14055</name>
</gene>
<dbReference type="EMBL" id="NPKJ01000042">
    <property type="protein sequence ID" value="PAQ09205.1"/>
    <property type="molecule type" value="Genomic_DNA"/>
</dbReference>
<comment type="caution">
    <text evidence="1">The sequence shown here is derived from an EMBL/GenBank/DDBJ whole genome shotgun (WGS) entry which is preliminary data.</text>
</comment>
<evidence type="ECO:0000313" key="1">
    <source>
        <dbReference type="EMBL" id="PAQ09205.1"/>
    </source>
</evidence>
<accession>A0A271LPD2</accession>